<dbReference type="PANTHER" id="PTHR41913">
    <property type="entry name" value="DUF1684 DOMAIN-CONTAINING PROTEIN"/>
    <property type="match status" value="1"/>
</dbReference>
<gene>
    <name evidence="1" type="ORF">DPM12_04260</name>
</gene>
<evidence type="ECO:0008006" key="3">
    <source>
        <dbReference type="Google" id="ProtNLM"/>
    </source>
</evidence>
<dbReference type="EMBL" id="QMIG01000002">
    <property type="protein sequence ID" value="RAW18050.1"/>
    <property type="molecule type" value="Genomic_DNA"/>
</dbReference>
<reference evidence="1 2" key="1">
    <citation type="submission" date="2018-06" db="EMBL/GenBank/DDBJ databases">
        <title>Phytoactinopolyspora halophila sp. nov., a novel halophilic actinomycete isolated from a saline soil in China.</title>
        <authorList>
            <person name="Tang S.-K."/>
        </authorList>
    </citation>
    <scope>NUCLEOTIDE SEQUENCE [LARGE SCALE GENOMIC DNA]</scope>
    <source>
        <strain evidence="1 2">YIM 96934</strain>
    </source>
</reference>
<dbReference type="AlphaFoldDB" id="A0A329R0A0"/>
<dbReference type="OrthoDB" id="5493262at2"/>
<evidence type="ECO:0000313" key="2">
    <source>
        <dbReference type="Proteomes" id="UP000250462"/>
    </source>
</evidence>
<keyword evidence="2" id="KW-1185">Reference proteome</keyword>
<organism evidence="1 2">
    <name type="scientific">Phytoactinopolyspora halophila</name>
    <dbReference type="NCBI Taxonomy" id="1981511"/>
    <lineage>
        <taxon>Bacteria</taxon>
        <taxon>Bacillati</taxon>
        <taxon>Actinomycetota</taxon>
        <taxon>Actinomycetes</taxon>
        <taxon>Jiangellales</taxon>
        <taxon>Jiangellaceae</taxon>
        <taxon>Phytoactinopolyspora</taxon>
    </lineage>
</organism>
<protein>
    <recommendedName>
        <fullName evidence="3">DUF1684 domain-containing protein</fullName>
    </recommendedName>
</protein>
<evidence type="ECO:0000313" key="1">
    <source>
        <dbReference type="EMBL" id="RAW18050.1"/>
    </source>
</evidence>
<comment type="caution">
    <text evidence="1">The sequence shown here is derived from an EMBL/GenBank/DDBJ whole genome shotgun (WGS) entry which is preliminary data.</text>
</comment>
<dbReference type="Pfam" id="PF07920">
    <property type="entry name" value="DUF1684"/>
    <property type="match status" value="1"/>
</dbReference>
<sequence>MTPLDVLDWRRRVASLYREVRAASDPAAGHELWIRGRDTLFREHPASPIPPEHRASFAGLSYARYDPSLRFEAPVETDVPPEWIDVSTGTDGIVPFQLIGRVRLPVGDLDVWWLDSYGGGIFVPMKDASCGASAYGGGRYVLDTVKGADLGGDPAADLVVDLNFAYNPSCAYTESWACPLPPPGNTLPVAIRAGELVPRTPGEEKSGML</sequence>
<dbReference type="Proteomes" id="UP000250462">
    <property type="component" value="Unassembled WGS sequence"/>
</dbReference>
<dbReference type="InterPro" id="IPR012467">
    <property type="entry name" value="DUF1684"/>
</dbReference>
<accession>A0A329R0A0</accession>
<name>A0A329R0A0_9ACTN</name>
<dbReference type="Gene3D" id="6.10.250.1680">
    <property type="match status" value="1"/>
</dbReference>
<dbReference type="PANTHER" id="PTHR41913:SF1">
    <property type="entry name" value="DUF1684 DOMAIN-CONTAINING PROTEIN"/>
    <property type="match status" value="1"/>
</dbReference>
<proteinExistence type="predicted"/>